<comment type="function">
    <text evidence="9">Catalytic component of the histone acetylase B (HAT-B) complex. Has intrinsic substrate specificity that modifies lysine in recognition sequence GXGKXG. Involved in DNA double-strand break repair.</text>
</comment>
<evidence type="ECO:0000256" key="12">
    <source>
        <dbReference type="PIRSR" id="PIRSR038084-3"/>
    </source>
</evidence>
<feature type="region of interest" description="Interaction with histone H4 N-terminus" evidence="11">
    <location>
        <begin position="258"/>
        <end position="260"/>
    </location>
</feature>
<dbReference type="EC" id="2.3.1.48" evidence="3 9"/>
<evidence type="ECO:0000313" key="15">
    <source>
        <dbReference type="Proteomes" id="UP000009131"/>
    </source>
</evidence>
<dbReference type="Pfam" id="PF10394">
    <property type="entry name" value="Hat1_N"/>
    <property type="match status" value="1"/>
</dbReference>
<comment type="similarity">
    <text evidence="2 9">Belongs to the HAT1 family.</text>
</comment>
<dbReference type="GO" id="GO:0031509">
    <property type="term" value="P:subtelomeric heterochromatin formation"/>
    <property type="evidence" value="ECO:0007669"/>
    <property type="project" value="InterPro"/>
</dbReference>
<dbReference type="AlphaFoldDB" id="G7DUE6"/>
<evidence type="ECO:0000256" key="1">
    <source>
        <dbReference type="ARBA" id="ARBA00004123"/>
    </source>
</evidence>
<reference evidence="14 15" key="1">
    <citation type="journal article" date="2011" name="J. Gen. Appl. Microbiol.">
        <title>Draft genome sequencing of the enigmatic basidiomycete Mixia osmundae.</title>
        <authorList>
            <person name="Nishida H."/>
            <person name="Nagatsuka Y."/>
            <person name="Sugiyama J."/>
        </authorList>
    </citation>
    <scope>NUCLEOTIDE SEQUENCE [LARGE SCALE GENOMIC DNA]</scope>
    <source>
        <strain evidence="15">CBS 9802 / IAM 14324 / JCM 22182 / KY 12970</strain>
    </source>
</reference>
<gene>
    <name evidence="14" type="primary">Mo00854</name>
    <name evidence="14" type="ORF">E5Q_00854</name>
</gene>
<comment type="caution">
    <text evidence="14">The sequence shown here is derived from an EMBL/GenBank/DDBJ whole genome shotgun (WGS) entry which is preliminary data.</text>
</comment>
<dbReference type="SUPFAM" id="SSF55729">
    <property type="entry name" value="Acyl-CoA N-acyltransferases (Nat)"/>
    <property type="match status" value="1"/>
</dbReference>
<feature type="active site" description="Proton donor/acceptor" evidence="10">
    <location>
        <position position="309"/>
    </location>
</feature>
<keyword evidence="15" id="KW-1185">Reference proteome</keyword>
<evidence type="ECO:0000256" key="5">
    <source>
        <dbReference type="ARBA" id="ARBA00022679"/>
    </source>
</evidence>
<dbReference type="Proteomes" id="UP000009131">
    <property type="component" value="Unassembled WGS sequence"/>
</dbReference>
<organism evidence="14 15">
    <name type="scientific">Mixia osmundae (strain CBS 9802 / IAM 14324 / JCM 22182 / KY 12970)</name>
    <dbReference type="NCBI Taxonomy" id="764103"/>
    <lineage>
        <taxon>Eukaryota</taxon>
        <taxon>Fungi</taxon>
        <taxon>Dikarya</taxon>
        <taxon>Basidiomycota</taxon>
        <taxon>Pucciniomycotina</taxon>
        <taxon>Mixiomycetes</taxon>
        <taxon>Mixiales</taxon>
        <taxon>Mixiaceae</taxon>
        <taxon>Mixia</taxon>
    </lineage>
</organism>
<evidence type="ECO:0000259" key="13">
    <source>
        <dbReference type="Pfam" id="PF10394"/>
    </source>
</evidence>
<dbReference type="Gene3D" id="3.40.630.30">
    <property type="match status" value="1"/>
</dbReference>
<dbReference type="PIRSF" id="PIRSF038084">
    <property type="entry name" value="HAT-B_cat"/>
    <property type="match status" value="1"/>
</dbReference>
<dbReference type="GO" id="GO:0005634">
    <property type="term" value="C:nucleus"/>
    <property type="evidence" value="ECO:0007669"/>
    <property type="project" value="UniProtKB-SubCell"/>
</dbReference>
<dbReference type="GO" id="GO:0042393">
    <property type="term" value="F:histone binding"/>
    <property type="evidence" value="ECO:0007669"/>
    <property type="project" value="InterPro"/>
</dbReference>
<evidence type="ECO:0000256" key="10">
    <source>
        <dbReference type="PIRSR" id="PIRSR038084-1"/>
    </source>
</evidence>
<protein>
    <recommendedName>
        <fullName evidence="4 9">Histone acetyltransferase type B catalytic subunit</fullName>
        <ecNumber evidence="3 9">2.3.1.48</ecNumber>
    </recommendedName>
</protein>
<dbReference type="HOGENOM" id="CLU_036024_2_1_1"/>
<dbReference type="eggNOG" id="KOG2696">
    <property type="taxonomic scope" value="Eukaryota"/>
</dbReference>
<dbReference type="OMA" id="WTCDAND"/>
<feature type="site" description="Interaction with histone H4 N-terminus" evidence="12">
    <location>
        <position position="226"/>
    </location>
</feature>
<dbReference type="OrthoDB" id="10253098at2759"/>
<accession>G7DUE6</accession>
<dbReference type="EMBL" id="BABT02000028">
    <property type="protein sequence ID" value="GAA94206.1"/>
    <property type="molecule type" value="Genomic_DNA"/>
</dbReference>
<evidence type="ECO:0000256" key="4">
    <source>
        <dbReference type="ARBA" id="ARBA00021268"/>
    </source>
</evidence>
<evidence type="ECO:0000256" key="3">
    <source>
        <dbReference type="ARBA" id="ARBA00013184"/>
    </source>
</evidence>
<dbReference type="GO" id="GO:0000781">
    <property type="term" value="C:chromosome, telomeric region"/>
    <property type="evidence" value="ECO:0007669"/>
    <property type="project" value="GOC"/>
</dbReference>
<comment type="catalytic activity">
    <reaction evidence="8 9">
        <text>L-lysyl-[protein] + acetyl-CoA = N(6)-acetyl-L-lysyl-[protein] + CoA + H(+)</text>
        <dbReference type="Rhea" id="RHEA:45948"/>
        <dbReference type="Rhea" id="RHEA-COMP:9752"/>
        <dbReference type="Rhea" id="RHEA-COMP:10731"/>
        <dbReference type="ChEBI" id="CHEBI:15378"/>
        <dbReference type="ChEBI" id="CHEBI:29969"/>
        <dbReference type="ChEBI" id="CHEBI:57287"/>
        <dbReference type="ChEBI" id="CHEBI:57288"/>
        <dbReference type="ChEBI" id="CHEBI:61930"/>
        <dbReference type="EC" id="2.3.1.48"/>
    </reaction>
</comment>
<dbReference type="GO" id="GO:0004402">
    <property type="term" value="F:histone acetyltransferase activity"/>
    <property type="evidence" value="ECO:0007669"/>
    <property type="project" value="UniProtKB-UniRule"/>
</dbReference>
<proteinExistence type="inferred from homology"/>
<evidence type="ECO:0000256" key="11">
    <source>
        <dbReference type="PIRSR" id="PIRSR038084-2"/>
    </source>
</evidence>
<name>G7DUE6_MIXOS</name>
<dbReference type="InterPro" id="IPR013523">
    <property type="entry name" value="Hist_AcTrfase_HAT1_C"/>
</dbReference>
<feature type="binding site" evidence="11">
    <location>
        <begin position="274"/>
        <end position="276"/>
    </location>
    <ligand>
        <name>acetyl-CoA</name>
        <dbReference type="ChEBI" id="CHEBI:57288"/>
    </ligand>
</feature>
<keyword evidence="6 9" id="KW-0539">Nucleus</keyword>
<dbReference type="FunCoup" id="G7DUE6">
    <property type="interactions" value="650"/>
</dbReference>
<evidence type="ECO:0000256" key="2">
    <source>
        <dbReference type="ARBA" id="ARBA00010543"/>
    </source>
</evidence>
<sequence>MSRVEGVKCLSPVEEMDDSWANDGCQALQLRLVRSDEELQSLDPSEKALVSDFAPDLVHQIYGDEQIIYGYKNLNIELQFASGSLRQYLGISHTDVMPSTSTVKPDPIEPPLYDWLPADYMKDPDGFLKQVKVDSETFKPVGTRIGSYARRLVKNTSKGKEKAKTNGATRKLYEVCEESDEDAIVYEAYSTQMATPGWKEYLRRMQIFTVLFIDAASYCEEDDTHWEFVTLYEKRAVKRKEQSEPQHSFHFVGYTSLYNWFCYPDKTRLRLSQFVILPPYQHAGHGSALYSMVYFWMRGRKDAAEMVVEDPCESFQTLRDKADLHALLSQQLFNDINAPVDRHWIEEKRKDCKLGDRQFARLVEMGLYLKLGKKDPKKLKDYRLFVKERLYRFNYELLSSLSVDERRATLQQTYEGVLEEYEETLAPFLV</sequence>
<dbReference type="Gene3D" id="1.10.10.390">
    <property type="match status" value="1"/>
</dbReference>
<reference evidence="14 15" key="2">
    <citation type="journal article" date="2012" name="Open Biol.">
        <title>Characteristics of nucleosomes and linker DNA regions on the genome of the basidiomycete Mixia osmundae revealed by mono- and dinucleosome mapping.</title>
        <authorList>
            <person name="Nishida H."/>
            <person name="Kondo S."/>
            <person name="Matsumoto T."/>
            <person name="Suzuki Y."/>
            <person name="Yoshikawa H."/>
            <person name="Taylor T.D."/>
            <person name="Sugiyama J."/>
        </authorList>
    </citation>
    <scope>NUCLEOTIDE SEQUENCE [LARGE SCALE GENOMIC DNA]</scope>
    <source>
        <strain evidence="15">CBS 9802 / IAM 14324 / JCM 22182 / KY 12970</strain>
    </source>
</reference>
<dbReference type="STRING" id="764103.G7DUE6"/>
<evidence type="ECO:0000256" key="7">
    <source>
        <dbReference type="ARBA" id="ARBA00023315"/>
    </source>
</evidence>
<feature type="binding site" evidence="11">
    <location>
        <begin position="281"/>
        <end position="287"/>
    </location>
    <ligand>
        <name>acetyl-CoA</name>
        <dbReference type="ChEBI" id="CHEBI:57288"/>
    </ligand>
</feature>
<dbReference type="RefSeq" id="XP_014569638.1">
    <property type="nucleotide sequence ID" value="XM_014714152.1"/>
</dbReference>
<evidence type="ECO:0000256" key="9">
    <source>
        <dbReference type="PIRNR" id="PIRNR038084"/>
    </source>
</evidence>
<dbReference type="Gene3D" id="3.90.360.10">
    <property type="entry name" value="Histone acetyl transferase 1 (HAT1), N-terminal domain"/>
    <property type="match status" value="1"/>
</dbReference>
<dbReference type="InterPro" id="IPR037113">
    <property type="entry name" value="Hat1_N_sf"/>
</dbReference>
<comment type="subcellular location">
    <subcellularLocation>
        <location evidence="9">Cytoplasm</location>
    </subcellularLocation>
    <subcellularLocation>
        <location evidence="1 9">Nucleus</location>
    </subcellularLocation>
</comment>
<dbReference type="InterPro" id="IPR019467">
    <property type="entry name" value="Hat1_N"/>
</dbReference>
<evidence type="ECO:0000256" key="6">
    <source>
        <dbReference type="ARBA" id="ARBA00023242"/>
    </source>
</evidence>
<dbReference type="InterPro" id="IPR016181">
    <property type="entry name" value="Acyl_CoA_acyltransferase"/>
</dbReference>
<dbReference type="Pfam" id="PF21184">
    <property type="entry name" value="HAT1_C_fung"/>
    <property type="match status" value="1"/>
</dbReference>
<feature type="domain" description="Histone acetyl transferase HAT1 N-terminal" evidence="13">
    <location>
        <begin position="20"/>
        <end position="214"/>
    </location>
</feature>
<keyword evidence="9" id="KW-0963">Cytoplasm</keyword>
<dbReference type="PANTHER" id="PTHR12046">
    <property type="entry name" value="HISTONE ACETYLTRANSFERASE TYPE B CATALYTIC SUBUNIT"/>
    <property type="match status" value="1"/>
</dbReference>
<dbReference type="InParanoid" id="G7DUE6"/>
<evidence type="ECO:0000313" key="14">
    <source>
        <dbReference type="EMBL" id="GAA94206.1"/>
    </source>
</evidence>
<keyword evidence="5 9" id="KW-0808">Transferase</keyword>
<comment type="subunit">
    <text evidence="9">Component of the HAT-B complex composed of at least HAT1 and HAT2. The HAT-B complex binds to histone H4 tail.</text>
</comment>
<dbReference type="InterPro" id="IPR017380">
    <property type="entry name" value="Hist_AcTrfase_B-typ_cat-su"/>
</dbReference>
<dbReference type="GO" id="GO:0005737">
    <property type="term" value="C:cytoplasm"/>
    <property type="evidence" value="ECO:0007669"/>
    <property type="project" value="UniProtKB-SubCell"/>
</dbReference>
<evidence type="ECO:0000256" key="8">
    <source>
        <dbReference type="ARBA" id="ARBA00048017"/>
    </source>
</evidence>
<keyword evidence="7 9" id="KW-0012">Acyltransferase</keyword>